<organism evidence="3 4">
    <name type="scientific">Streptomyces rectiviolaceus</name>
    <dbReference type="NCBI Taxonomy" id="332591"/>
    <lineage>
        <taxon>Bacteria</taxon>
        <taxon>Bacillati</taxon>
        <taxon>Actinomycetota</taxon>
        <taxon>Actinomycetes</taxon>
        <taxon>Kitasatosporales</taxon>
        <taxon>Streptomycetaceae</taxon>
        <taxon>Streptomyces</taxon>
    </lineage>
</organism>
<name>A0ABP6MI52_9ACTN</name>
<feature type="domain" description="AB hydrolase-1" evidence="2">
    <location>
        <begin position="9"/>
        <end position="239"/>
    </location>
</feature>
<keyword evidence="1" id="KW-0575">Peroxidase</keyword>
<dbReference type="SUPFAM" id="SSF53474">
    <property type="entry name" value="alpha/beta-Hydrolases"/>
    <property type="match status" value="1"/>
</dbReference>
<reference evidence="4" key="1">
    <citation type="journal article" date="2019" name="Int. J. Syst. Evol. Microbiol.">
        <title>The Global Catalogue of Microorganisms (GCM) 10K type strain sequencing project: providing services to taxonomists for standard genome sequencing and annotation.</title>
        <authorList>
            <consortium name="The Broad Institute Genomics Platform"/>
            <consortium name="The Broad Institute Genome Sequencing Center for Infectious Disease"/>
            <person name="Wu L."/>
            <person name="Ma J."/>
        </authorList>
    </citation>
    <scope>NUCLEOTIDE SEQUENCE [LARGE SCALE GENOMIC DNA]</scope>
    <source>
        <strain evidence="4">JCM 9092</strain>
    </source>
</reference>
<dbReference type="InterPro" id="IPR029058">
    <property type="entry name" value="AB_hydrolase_fold"/>
</dbReference>
<keyword evidence="4" id="KW-1185">Reference proteome</keyword>
<dbReference type="InterPro" id="IPR000639">
    <property type="entry name" value="Epox_hydrolase-like"/>
</dbReference>
<keyword evidence="3" id="KW-0378">Hydrolase</keyword>
<protein>
    <submittedName>
        <fullName evidence="3">Alpha/beta hydrolase</fullName>
    </submittedName>
</protein>
<accession>A0ABP6MI52</accession>
<dbReference type="InterPro" id="IPR050471">
    <property type="entry name" value="AB_hydrolase"/>
</dbReference>
<gene>
    <name evidence="3" type="ORF">GCM10010449_41380</name>
</gene>
<proteinExistence type="predicted"/>
<dbReference type="InterPro" id="IPR000073">
    <property type="entry name" value="AB_hydrolase_1"/>
</dbReference>
<sequence length="276" mass="28777">MTTLATPVPVVLLHALSLRATMWEAQAGALRALGHRVLAPDQRGFGATPLGDEPPSLDTVADDLARTLDEHGIERAALAGSSMGGYAAMAFLRRFPDRVAGLALMSARATADSPEAATQRLQFAHVVQDEKAGRPLVERVTPALLGATTRRRNPELLAHVLADARAADPAALAWAQRAIAARPDSTDVLRAARVPAVVIAGAEDALVAADESRHVADALPHARLVTVARAGHLQPLEAPEKVTAALGRLLAEIAATDHDRPATPVGADTGNRGLAC</sequence>
<dbReference type="PRINTS" id="PR00412">
    <property type="entry name" value="EPOXHYDRLASE"/>
</dbReference>
<dbReference type="GO" id="GO:0016787">
    <property type="term" value="F:hydrolase activity"/>
    <property type="evidence" value="ECO:0007669"/>
    <property type="project" value="UniProtKB-KW"/>
</dbReference>
<dbReference type="PANTHER" id="PTHR43433">
    <property type="entry name" value="HYDROLASE, ALPHA/BETA FOLD FAMILY PROTEIN"/>
    <property type="match status" value="1"/>
</dbReference>
<dbReference type="RefSeq" id="WP_344522483.1">
    <property type="nucleotide sequence ID" value="NZ_BAAAUG010000073.1"/>
</dbReference>
<dbReference type="EMBL" id="BAAAUG010000073">
    <property type="protein sequence ID" value="GAA3114998.1"/>
    <property type="molecule type" value="Genomic_DNA"/>
</dbReference>
<dbReference type="Proteomes" id="UP001501637">
    <property type="component" value="Unassembled WGS sequence"/>
</dbReference>
<keyword evidence="1" id="KW-0560">Oxidoreductase</keyword>
<dbReference type="Gene3D" id="3.40.50.1820">
    <property type="entry name" value="alpha/beta hydrolase"/>
    <property type="match status" value="1"/>
</dbReference>
<dbReference type="Pfam" id="PF00561">
    <property type="entry name" value="Abhydrolase_1"/>
    <property type="match status" value="1"/>
</dbReference>
<evidence type="ECO:0000313" key="3">
    <source>
        <dbReference type="EMBL" id="GAA3114998.1"/>
    </source>
</evidence>
<dbReference type="PRINTS" id="PR00111">
    <property type="entry name" value="ABHYDROLASE"/>
</dbReference>
<evidence type="ECO:0000256" key="1">
    <source>
        <dbReference type="ARBA" id="ARBA00022559"/>
    </source>
</evidence>
<evidence type="ECO:0000313" key="4">
    <source>
        <dbReference type="Proteomes" id="UP001501637"/>
    </source>
</evidence>
<comment type="caution">
    <text evidence="3">The sequence shown here is derived from an EMBL/GenBank/DDBJ whole genome shotgun (WGS) entry which is preliminary data.</text>
</comment>
<evidence type="ECO:0000259" key="2">
    <source>
        <dbReference type="Pfam" id="PF00561"/>
    </source>
</evidence>
<dbReference type="PANTHER" id="PTHR43433:SF5">
    <property type="entry name" value="AB HYDROLASE-1 DOMAIN-CONTAINING PROTEIN"/>
    <property type="match status" value="1"/>
</dbReference>